<dbReference type="PANTHER" id="PTHR30289:SF8">
    <property type="entry name" value="YHYH DOMAIN-CONTAINING PROTEIN"/>
    <property type="match status" value="1"/>
</dbReference>
<evidence type="ECO:0000256" key="1">
    <source>
        <dbReference type="SAM" id="MobiDB-lite"/>
    </source>
</evidence>
<name>Q7UEA7_RHOBA</name>
<dbReference type="PATRIC" id="fig|243090.15.peg.5551"/>
<dbReference type="InterPro" id="IPR036610">
    <property type="entry name" value="PEBP-like_sf"/>
</dbReference>
<dbReference type="Proteomes" id="UP000001025">
    <property type="component" value="Chromosome"/>
</dbReference>
<reference evidence="3 4" key="1">
    <citation type="journal article" date="2003" name="Proc. Natl. Acad. Sci. U.S.A.">
        <title>Complete genome sequence of the marine planctomycete Pirellula sp. strain 1.</title>
        <authorList>
            <person name="Gloeckner F.O."/>
            <person name="Kube M."/>
            <person name="Bauer M."/>
            <person name="Teeling H."/>
            <person name="Lombardot T."/>
            <person name="Ludwig W."/>
            <person name="Gade D."/>
            <person name="Beck A."/>
            <person name="Borzym K."/>
            <person name="Heitmann K."/>
            <person name="Rabus R."/>
            <person name="Schlesner H."/>
            <person name="Amann R."/>
            <person name="Reinhardt R."/>
        </authorList>
    </citation>
    <scope>NUCLEOTIDE SEQUENCE [LARGE SCALE GENOMIC DNA]</scope>
    <source>
        <strain evidence="4">DSM 10527 / NCIMB 13988 / SH1</strain>
    </source>
</reference>
<dbReference type="OrthoDB" id="9796530at2"/>
<dbReference type="Pfam" id="PF14240">
    <property type="entry name" value="YHYH"/>
    <property type="match status" value="1"/>
</dbReference>
<dbReference type="KEGG" id="rba:RB11470"/>
<dbReference type="InterPro" id="IPR005247">
    <property type="entry name" value="YbhB_YbcL/LppC-like"/>
</dbReference>
<feature type="compositionally biased region" description="Pro residues" evidence="1">
    <location>
        <begin position="469"/>
        <end position="496"/>
    </location>
</feature>
<dbReference type="Gene3D" id="3.90.280.10">
    <property type="entry name" value="PEBP-like"/>
    <property type="match status" value="1"/>
</dbReference>
<dbReference type="STRING" id="243090.RB11470"/>
<dbReference type="HOGENOM" id="CLU_411532_0_0_0"/>
<sequence length="667" mass="73174">MTAMKSNPNFMVAELVKSFGLNQSSKVLTTSATRLYTKPRTLQQMIIPRQILRSAFTMLAILVSSGMVLAHEGHHHGDSQKSNASRTWTLGDEGAHLHGSFVAATGDVVQIRCDDDRLVTLKVECLIASDRKWISQRLETIKRLNQQQQMRLVIQNAPDNGGTPAGNMATPAPLIREHFEPFASTLKLRWDDDYLYVGSNGMPDHPMMIGIRSWQQQVPIPQKYFGDNAWRIPLHPVPAKQPMTTKNDFLRGAIALAVNGVPIFNPLNNRGDDALLFGELDEFGGHCGRADDYHYHIAPTHLEKTVGKDQPIAYALDGYPIFGYQDEQASDFALLDSLGGHKDAAGKYHYHATKTYPYLNGGFYGEVTNRGGQVDPQPRAEPIRPDLQPLRDAKITDFTQPKPDTYRLVYDVRGKEGTVSYTLAKDGSAEFTFVDTEGRETTEKYSANSPRHPGSAPPRDGGPRDGDPRQPPPPRDGQGGPPPPPRDGQGGPPPRRGPGVGEMGRVDPPVDQSNMSRTTVPGFEVSSASVDEQHFLSVDCTCDGAAQSPAVMWKGTPQGTKSLAVSVWHTAPDQEKSYWLVYNIPADVSSLKQDSQGVGIVGANDRGATNFDPMCSKGPGLKKYHITVYALSSKLDVSPREATRANLQNAMKNKLLGESTLDVLYER</sequence>
<dbReference type="EnsemblBacteria" id="CAD79141">
    <property type="protein sequence ID" value="CAD79141"/>
    <property type="gene ID" value="RB11470"/>
</dbReference>
<protein>
    <recommendedName>
        <fullName evidence="2">YHYH domain-containing protein</fullName>
    </recommendedName>
</protein>
<gene>
    <name evidence="3" type="ordered locus">RB11470</name>
</gene>
<dbReference type="PANTHER" id="PTHR30289">
    <property type="entry name" value="UNCHARACTERIZED PROTEIN YBCL-RELATED"/>
    <property type="match status" value="1"/>
</dbReference>
<dbReference type="CDD" id="cd00865">
    <property type="entry name" value="PEBP_bact_arch"/>
    <property type="match status" value="1"/>
</dbReference>
<feature type="domain" description="YHYH" evidence="2">
    <location>
        <begin position="230"/>
        <end position="325"/>
    </location>
</feature>
<feature type="region of interest" description="Disordered" evidence="1">
    <location>
        <begin position="434"/>
        <end position="518"/>
    </location>
</feature>
<dbReference type="InParanoid" id="Q7UEA7"/>
<accession>Q7UEA7</accession>
<proteinExistence type="predicted"/>
<dbReference type="SUPFAM" id="SSF49777">
    <property type="entry name" value="PEBP-like"/>
    <property type="match status" value="1"/>
</dbReference>
<evidence type="ECO:0000313" key="4">
    <source>
        <dbReference type="Proteomes" id="UP000001025"/>
    </source>
</evidence>
<evidence type="ECO:0000259" key="2">
    <source>
        <dbReference type="Pfam" id="PF14240"/>
    </source>
</evidence>
<keyword evidence="4" id="KW-1185">Reference proteome</keyword>
<dbReference type="InterPro" id="IPR008914">
    <property type="entry name" value="PEBP"/>
</dbReference>
<dbReference type="AlphaFoldDB" id="Q7UEA7"/>
<evidence type="ECO:0000313" key="3">
    <source>
        <dbReference type="EMBL" id="CAD79141.1"/>
    </source>
</evidence>
<dbReference type="Pfam" id="PF01161">
    <property type="entry name" value="PBP"/>
    <property type="match status" value="1"/>
</dbReference>
<dbReference type="EMBL" id="BX294153">
    <property type="protein sequence ID" value="CAD79141.1"/>
    <property type="molecule type" value="Genomic_DNA"/>
</dbReference>
<dbReference type="InterPro" id="IPR025924">
    <property type="entry name" value="YHYH_dom"/>
</dbReference>
<organism evidence="3 4">
    <name type="scientific">Rhodopirellula baltica (strain DSM 10527 / NCIMB 13988 / SH1)</name>
    <dbReference type="NCBI Taxonomy" id="243090"/>
    <lineage>
        <taxon>Bacteria</taxon>
        <taxon>Pseudomonadati</taxon>
        <taxon>Planctomycetota</taxon>
        <taxon>Planctomycetia</taxon>
        <taxon>Pirellulales</taxon>
        <taxon>Pirellulaceae</taxon>
        <taxon>Rhodopirellula</taxon>
    </lineage>
</organism>
<dbReference type="eggNOG" id="COG1881">
    <property type="taxonomic scope" value="Bacteria"/>
</dbReference>